<keyword evidence="2" id="KW-1185">Reference proteome</keyword>
<name>A0ABY1P812_9HYPH</name>
<organism evidence="1 2">
    <name type="scientific">Roseibium denhamense</name>
    <dbReference type="NCBI Taxonomy" id="76305"/>
    <lineage>
        <taxon>Bacteria</taxon>
        <taxon>Pseudomonadati</taxon>
        <taxon>Pseudomonadota</taxon>
        <taxon>Alphaproteobacteria</taxon>
        <taxon>Hyphomicrobiales</taxon>
        <taxon>Stappiaceae</taxon>
        <taxon>Roseibium</taxon>
    </lineage>
</organism>
<comment type="caution">
    <text evidence="1">The sequence shown here is derived from an EMBL/GenBank/DDBJ whole genome shotgun (WGS) entry which is preliminary data.</text>
</comment>
<reference evidence="1 2" key="1">
    <citation type="submission" date="2017-05" db="EMBL/GenBank/DDBJ databases">
        <authorList>
            <person name="Varghese N."/>
            <person name="Submissions S."/>
        </authorList>
    </citation>
    <scope>NUCLEOTIDE SEQUENCE [LARGE SCALE GENOMIC DNA]</scope>
    <source>
        <strain evidence="1 2">DSM 15949</strain>
    </source>
</reference>
<dbReference type="Proteomes" id="UP001157914">
    <property type="component" value="Unassembled WGS sequence"/>
</dbReference>
<protein>
    <submittedName>
        <fullName evidence="1">Uncharacterized protein</fullName>
    </submittedName>
</protein>
<proteinExistence type="predicted"/>
<sequence>MAIKQATPLREMRWHRSLWGGNEHKSFARPYFSNIAANAQSRCDRYALGLSPIDYTGWFLAAAVFPVCSCMLRA</sequence>
<dbReference type="EMBL" id="FXTT01000004">
    <property type="protein sequence ID" value="SMP28689.1"/>
    <property type="molecule type" value="Genomic_DNA"/>
</dbReference>
<evidence type="ECO:0000313" key="2">
    <source>
        <dbReference type="Proteomes" id="UP001157914"/>
    </source>
</evidence>
<gene>
    <name evidence="1" type="ORF">SAMN06265374_2969</name>
</gene>
<evidence type="ECO:0000313" key="1">
    <source>
        <dbReference type="EMBL" id="SMP28689.1"/>
    </source>
</evidence>
<accession>A0ABY1P812</accession>